<proteinExistence type="predicted"/>
<name>A0A9N8WK34_9GLOM</name>
<feature type="region of interest" description="Disordered" evidence="1">
    <location>
        <begin position="1"/>
        <end position="33"/>
    </location>
</feature>
<comment type="caution">
    <text evidence="2">The sequence shown here is derived from an EMBL/GenBank/DDBJ whole genome shotgun (WGS) entry which is preliminary data.</text>
</comment>
<organism evidence="2 3">
    <name type="scientific">Acaulospora morrowiae</name>
    <dbReference type="NCBI Taxonomy" id="94023"/>
    <lineage>
        <taxon>Eukaryota</taxon>
        <taxon>Fungi</taxon>
        <taxon>Fungi incertae sedis</taxon>
        <taxon>Mucoromycota</taxon>
        <taxon>Glomeromycotina</taxon>
        <taxon>Glomeromycetes</taxon>
        <taxon>Diversisporales</taxon>
        <taxon>Acaulosporaceae</taxon>
        <taxon>Acaulospora</taxon>
    </lineage>
</organism>
<protein>
    <submittedName>
        <fullName evidence="2">12378_t:CDS:1</fullName>
    </submittedName>
</protein>
<dbReference type="AlphaFoldDB" id="A0A9N8WK34"/>
<feature type="compositionally biased region" description="Basic and acidic residues" evidence="1">
    <location>
        <begin position="260"/>
        <end position="270"/>
    </location>
</feature>
<evidence type="ECO:0000313" key="2">
    <source>
        <dbReference type="EMBL" id="CAG8485267.1"/>
    </source>
</evidence>
<feature type="compositionally biased region" description="Basic and acidic residues" evidence="1">
    <location>
        <begin position="22"/>
        <end position="31"/>
    </location>
</feature>
<gene>
    <name evidence="2" type="ORF">AMORRO_LOCUS2508</name>
</gene>
<feature type="region of interest" description="Disordered" evidence="1">
    <location>
        <begin position="252"/>
        <end position="281"/>
    </location>
</feature>
<keyword evidence="3" id="KW-1185">Reference proteome</keyword>
<dbReference type="Proteomes" id="UP000789342">
    <property type="component" value="Unassembled WGS sequence"/>
</dbReference>
<dbReference type="EMBL" id="CAJVPV010001068">
    <property type="protein sequence ID" value="CAG8485267.1"/>
    <property type="molecule type" value="Genomic_DNA"/>
</dbReference>
<feature type="compositionally biased region" description="Polar residues" evidence="1">
    <location>
        <begin position="1"/>
        <end position="20"/>
    </location>
</feature>
<evidence type="ECO:0000256" key="1">
    <source>
        <dbReference type="SAM" id="MobiDB-lite"/>
    </source>
</evidence>
<sequence length="333" mass="37893">MTDSSNPTDILNIPSTQPDNSFEEKGLRDELVANSESEVDIMREKVDSIKRETGVDVKGKAKEVEEFEKIEDDDINSSENLPIQSSYNSDIDIDNLNSKGKNLELVENSERVKASGEIVIEDGNSGNIIHYELYFLRVSSTSTNSTSTTAFTTPSLTNTIPVKPHPIITQNTSFYDHDYQDDEITAEPSSSRSRNVDESMPIGIEFIEDPQVPYIPSFEEAYGFSPYEYEYYFIGKDDFEDRTFRTYGARFKNAKSKNPQKQEDTRDIKNKQKKKGKGKETGNKMSKYFCGIRIKNSGCFLPNIATESLFVEELHRPNFMSLYIHNISESFLT</sequence>
<reference evidence="2" key="1">
    <citation type="submission" date="2021-06" db="EMBL/GenBank/DDBJ databases">
        <authorList>
            <person name="Kallberg Y."/>
            <person name="Tangrot J."/>
            <person name="Rosling A."/>
        </authorList>
    </citation>
    <scope>NUCLEOTIDE SEQUENCE</scope>
    <source>
        <strain evidence="2">CL551</strain>
    </source>
</reference>
<dbReference type="OrthoDB" id="1058301at2759"/>
<evidence type="ECO:0000313" key="3">
    <source>
        <dbReference type="Proteomes" id="UP000789342"/>
    </source>
</evidence>
<accession>A0A9N8WK34</accession>